<organism evidence="2 3">
    <name type="scientific">Kribbella sancticallisti</name>
    <dbReference type="NCBI Taxonomy" id="460087"/>
    <lineage>
        <taxon>Bacteria</taxon>
        <taxon>Bacillati</taxon>
        <taxon>Actinomycetota</taxon>
        <taxon>Actinomycetes</taxon>
        <taxon>Propionibacteriales</taxon>
        <taxon>Kribbellaceae</taxon>
        <taxon>Kribbella</taxon>
    </lineage>
</organism>
<dbReference type="PANTHER" id="PTHR13170:SF16">
    <property type="entry name" value="PROTEIN O-GLCNACASE"/>
    <property type="match status" value="1"/>
</dbReference>
<dbReference type="InterPro" id="IPR016181">
    <property type="entry name" value="Acyl_CoA_acyltransferase"/>
</dbReference>
<accession>A0ABP4NNA2</accession>
<dbReference type="Pfam" id="PF00583">
    <property type="entry name" value="Acetyltransf_1"/>
    <property type="match status" value="1"/>
</dbReference>
<feature type="domain" description="N-acetyltransferase" evidence="1">
    <location>
        <begin position="2"/>
        <end position="201"/>
    </location>
</feature>
<dbReference type="PROSITE" id="PS51186">
    <property type="entry name" value="GNAT"/>
    <property type="match status" value="1"/>
</dbReference>
<dbReference type="RefSeq" id="WP_344211487.1">
    <property type="nucleotide sequence ID" value="NZ_BAAAOS010000017.1"/>
</dbReference>
<sequence>MPEIRPYRPTDRDAVADICVRTADNGGDSRSLYPDLELMPTIFAWPYVDLEPEFAFVLADQDRAVGYILGCADTPTFVKRFRTEWLPRVEQRYPAPTRTPETPTDHMVALLHTPERMAIPEVAGYPAHLHIDLLPAYQRAGHGRALMTRFLTALSTAGVPAVHLSMLTSNTPARTFYNRLGFHHIPVPDVDVVTYLGRTSDPQY</sequence>
<evidence type="ECO:0000259" key="1">
    <source>
        <dbReference type="PROSITE" id="PS51186"/>
    </source>
</evidence>
<dbReference type="PANTHER" id="PTHR13170">
    <property type="entry name" value="O-GLCNACASE"/>
    <property type="match status" value="1"/>
</dbReference>
<dbReference type="Gene3D" id="3.40.630.30">
    <property type="match status" value="1"/>
</dbReference>
<dbReference type="InterPro" id="IPR051822">
    <property type="entry name" value="Glycosyl_Hydrolase_84"/>
</dbReference>
<dbReference type="EMBL" id="BAAAOS010000017">
    <property type="protein sequence ID" value="GAA1563898.1"/>
    <property type="molecule type" value="Genomic_DNA"/>
</dbReference>
<protein>
    <submittedName>
        <fullName evidence="2">N-acetyltransferase</fullName>
    </submittedName>
</protein>
<dbReference type="CDD" id="cd04301">
    <property type="entry name" value="NAT_SF"/>
    <property type="match status" value="1"/>
</dbReference>
<keyword evidence="3" id="KW-1185">Reference proteome</keyword>
<dbReference type="SUPFAM" id="SSF55729">
    <property type="entry name" value="Acyl-CoA N-acyltransferases (Nat)"/>
    <property type="match status" value="1"/>
</dbReference>
<proteinExistence type="predicted"/>
<evidence type="ECO:0000313" key="3">
    <source>
        <dbReference type="Proteomes" id="UP001500393"/>
    </source>
</evidence>
<evidence type="ECO:0000313" key="2">
    <source>
        <dbReference type="EMBL" id="GAA1563898.1"/>
    </source>
</evidence>
<dbReference type="Proteomes" id="UP001500393">
    <property type="component" value="Unassembled WGS sequence"/>
</dbReference>
<reference evidence="3" key="1">
    <citation type="journal article" date="2019" name="Int. J. Syst. Evol. Microbiol.">
        <title>The Global Catalogue of Microorganisms (GCM) 10K type strain sequencing project: providing services to taxonomists for standard genome sequencing and annotation.</title>
        <authorList>
            <consortium name="The Broad Institute Genomics Platform"/>
            <consortium name="The Broad Institute Genome Sequencing Center for Infectious Disease"/>
            <person name="Wu L."/>
            <person name="Ma J."/>
        </authorList>
    </citation>
    <scope>NUCLEOTIDE SEQUENCE [LARGE SCALE GENOMIC DNA]</scope>
    <source>
        <strain evidence="3">JCM 14969</strain>
    </source>
</reference>
<gene>
    <name evidence="2" type="ORF">GCM10009789_16320</name>
</gene>
<name>A0ABP4NNA2_9ACTN</name>
<comment type="caution">
    <text evidence="2">The sequence shown here is derived from an EMBL/GenBank/DDBJ whole genome shotgun (WGS) entry which is preliminary data.</text>
</comment>
<dbReference type="InterPro" id="IPR000182">
    <property type="entry name" value="GNAT_dom"/>
</dbReference>